<dbReference type="InterPro" id="IPR024078">
    <property type="entry name" value="LmbE-like_dom_sf"/>
</dbReference>
<dbReference type="PANTHER" id="PTHR12993">
    <property type="entry name" value="N-ACETYLGLUCOSAMINYL-PHOSPHATIDYLINOSITOL DE-N-ACETYLASE-RELATED"/>
    <property type="match status" value="1"/>
</dbReference>
<feature type="region of interest" description="Disordered" evidence="2">
    <location>
        <begin position="54"/>
        <end position="81"/>
    </location>
</feature>
<dbReference type="SUPFAM" id="SSF89372">
    <property type="entry name" value="Fucose-specific lectin"/>
    <property type="match status" value="2"/>
</dbReference>
<protein>
    <submittedName>
        <fullName evidence="3">PIG-L family deacetylase</fullName>
    </submittedName>
</protein>
<name>A0ABP9HSI9_9ACTN</name>
<sequence>MPTQGVTESGDAVSATDAEPPAPEARKPRRRAVLAGAAAAAAVGGWALWTARDGGRAGGGGRGPADAAGPPTAPPEPPTGWKASYLQVIAHPDDDLYFMNPGMVHAFAAGYPLATVVTTSAEGDGRNIDTADKSRTKAPVDNEGYSRARQNGLRRSYSRMVLGRDDGAWLSENLEIVPGFLIQADTLEERPQVRLFFLNLRKCPEYEGYSGPRYNLTRLFAGDSPTQRTLRVAGSTLPEYQEITRAQVVDAMAALIRLVRPTILRTLDPDPEHDNRKTEYTVSDHVDHTAVANFCLEAIRKTADGQDPVVPVVEHYRAYANRYWPRNIDNQELALKGRFLSTYSGEDGQPCPANDCGDYQLGPDPLRSTYVVSTALRYTPNASWMVRDRDGGLAAVAALGDAAVSWYRAPGGDAWAGPTPLAGNGITPGPVVVAGPDGRTHAVGLRRGRDGSRITVELVRSVSPAPGRPFGPWESLGNPEGGNSDDHRRREVGAPAAAVDGHGKLYVFTRNSAQALTWRAEQADGWSGWAVLGGTLLQDMPRALTNAAGGVEVFAPNKKTVKRWFQKGPGDVFQADDGLETGPVASCGFHAITSEDGRPVLFYRQGDTGRVLAYRQSANRRDWPDDPADFGGPLGIGPVSAVWRAHGGAAQALVAVRDGQGGASVSTAARDDKPDWRPLGGPVTGVPAVVADGAGREIAAVLGGDGRLHVATRNANAPDEPFGGWLTV</sequence>
<dbReference type="InterPro" id="IPR003737">
    <property type="entry name" value="GlcNAc_PI_deacetylase-related"/>
</dbReference>
<feature type="region of interest" description="Disordered" evidence="2">
    <location>
        <begin position="1"/>
        <end position="30"/>
    </location>
</feature>
<evidence type="ECO:0000256" key="2">
    <source>
        <dbReference type="SAM" id="MobiDB-lite"/>
    </source>
</evidence>
<accession>A0ABP9HSI9</accession>
<feature type="region of interest" description="Disordered" evidence="2">
    <location>
        <begin position="125"/>
        <end position="149"/>
    </location>
</feature>
<evidence type="ECO:0000313" key="4">
    <source>
        <dbReference type="Proteomes" id="UP001500466"/>
    </source>
</evidence>
<feature type="region of interest" description="Disordered" evidence="2">
    <location>
        <begin position="462"/>
        <end position="488"/>
    </location>
</feature>
<dbReference type="PANTHER" id="PTHR12993:SF26">
    <property type="entry name" value="1D-MYO-INOSITOL 2-ACETAMIDO-2-DEOXY-ALPHA-D-GLUCOPYRANOSIDE DEACETYLASE"/>
    <property type="match status" value="1"/>
</dbReference>
<dbReference type="Pfam" id="PF02585">
    <property type="entry name" value="PIG-L"/>
    <property type="match status" value="1"/>
</dbReference>
<gene>
    <name evidence="3" type="ORF">GCM10023205_51290</name>
</gene>
<dbReference type="Proteomes" id="UP001500466">
    <property type="component" value="Unassembled WGS sequence"/>
</dbReference>
<dbReference type="RefSeq" id="WP_345678033.1">
    <property type="nucleotide sequence ID" value="NZ_BAABHS010000019.1"/>
</dbReference>
<feature type="compositionally biased region" description="Basic and acidic residues" evidence="2">
    <location>
        <begin position="125"/>
        <end position="146"/>
    </location>
</feature>
<keyword evidence="1" id="KW-0862">Zinc</keyword>
<reference evidence="4" key="1">
    <citation type="journal article" date="2019" name="Int. J. Syst. Evol. Microbiol.">
        <title>The Global Catalogue of Microorganisms (GCM) 10K type strain sequencing project: providing services to taxonomists for standard genome sequencing and annotation.</title>
        <authorList>
            <consortium name="The Broad Institute Genomics Platform"/>
            <consortium name="The Broad Institute Genome Sequencing Center for Infectious Disease"/>
            <person name="Wu L."/>
            <person name="Ma J."/>
        </authorList>
    </citation>
    <scope>NUCLEOTIDE SEQUENCE [LARGE SCALE GENOMIC DNA]</scope>
    <source>
        <strain evidence="4">JCM 17986</strain>
    </source>
</reference>
<dbReference type="Gene3D" id="3.40.50.10320">
    <property type="entry name" value="LmbE-like"/>
    <property type="match status" value="1"/>
</dbReference>
<evidence type="ECO:0000256" key="1">
    <source>
        <dbReference type="ARBA" id="ARBA00022833"/>
    </source>
</evidence>
<dbReference type="EMBL" id="BAABHS010000019">
    <property type="protein sequence ID" value="GAA4977467.1"/>
    <property type="molecule type" value="Genomic_DNA"/>
</dbReference>
<evidence type="ECO:0000313" key="3">
    <source>
        <dbReference type="EMBL" id="GAA4977467.1"/>
    </source>
</evidence>
<dbReference type="SUPFAM" id="SSF102588">
    <property type="entry name" value="LmbE-like"/>
    <property type="match status" value="1"/>
</dbReference>
<organism evidence="3 4">
    <name type="scientific">Yinghuangia aomiensis</name>
    <dbReference type="NCBI Taxonomy" id="676205"/>
    <lineage>
        <taxon>Bacteria</taxon>
        <taxon>Bacillati</taxon>
        <taxon>Actinomycetota</taxon>
        <taxon>Actinomycetes</taxon>
        <taxon>Kitasatosporales</taxon>
        <taxon>Streptomycetaceae</taxon>
        <taxon>Yinghuangia</taxon>
    </lineage>
</organism>
<keyword evidence="4" id="KW-1185">Reference proteome</keyword>
<proteinExistence type="predicted"/>
<comment type="caution">
    <text evidence="3">The sequence shown here is derived from an EMBL/GenBank/DDBJ whole genome shotgun (WGS) entry which is preliminary data.</text>
</comment>